<organism evidence="1 2">
    <name type="scientific">Temperatibacter marinus</name>
    <dbReference type="NCBI Taxonomy" id="1456591"/>
    <lineage>
        <taxon>Bacteria</taxon>
        <taxon>Pseudomonadati</taxon>
        <taxon>Pseudomonadota</taxon>
        <taxon>Alphaproteobacteria</taxon>
        <taxon>Kordiimonadales</taxon>
        <taxon>Temperatibacteraceae</taxon>
        <taxon>Temperatibacter</taxon>
    </lineage>
</organism>
<protein>
    <submittedName>
        <fullName evidence="1">Uncharacterized protein</fullName>
    </submittedName>
</protein>
<dbReference type="KEGG" id="tmk:QGN29_12540"/>
<accession>A0AA52HAA0</accession>
<dbReference type="RefSeq" id="WP_310798214.1">
    <property type="nucleotide sequence ID" value="NZ_CP123872.1"/>
</dbReference>
<evidence type="ECO:0000313" key="1">
    <source>
        <dbReference type="EMBL" id="WND02378.1"/>
    </source>
</evidence>
<dbReference type="EMBL" id="CP123872">
    <property type="protein sequence ID" value="WND02378.1"/>
    <property type="molecule type" value="Genomic_DNA"/>
</dbReference>
<reference evidence="1" key="1">
    <citation type="submission" date="2023-04" db="EMBL/GenBank/DDBJ databases">
        <title>Complete genome sequence of Temperatibacter marinus.</title>
        <authorList>
            <person name="Rong J.-C."/>
            <person name="Yi M.-L."/>
            <person name="Zhao Q."/>
        </authorList>
    </citation>
    <scope>NUCLEOTIDE SEQUENCE</scope>
    <source>
        <strain evidence="1">NBRC 110045</strain>
    </source>
</reference>
<keyword evidence="2" id="KW-1185">Reference proteome</keyword>
<proteinExistence type="predicted"/>
<dbReference type="AlphaFoldDB" id="A0AA52HAA0"/>
<evidence type="ECO:0000313" key="2">
    <source>
        <dbReference type="Proteomes" id="UP001268683"/>
    </source>
</evidence>
<gene>
    <name evidence="1" type="ORF">QGN29_12540</name>
</gene>
<dbReference type="Proteomes" id="UP001268683">
    <property type="component" value="Chromosome"/>
</dbReference>
<sequence>MADMSGENNYSDRDDWIEEDFDSSSEEEAIIGIGDSDYINGGKYKDVNQSSSSYLIDRLSGRRRKKQHDD</sequence>
<name>A0AA52HAA0_9PROT</name>